<keyword evidence="9 11" id="KW-0808">Transferase</keyword>
<feature type="modified residue" description="N6-(pyridoxal phosphate)lysine" evidence="11 12">
    <location>
        <position position="229"/>
    </location>
</feature>
<evidence type="ECO:0000256" key="11">
    <source>
        <dbReference type="HAMAP-Rule" id="MF_00051"/>
    </source>
</evidence>
<dbReference type="EC" id="2.1.2.1" evidence="11"/>
<evidence type="ECO:0000256" key="9">
    <source>
        <dbReference type="ARBA" id="ARBA00022679"/>
    </source>
</evidence>
<feature type="binding site" evidence="11">
    <location>
        <position position="121"/>
    </location>
    <ligand>
        <name>(6S)-5,6,7,8-tetrahydrofolate</name>
        <dbReference type="ChEBI" id="CHEBI:57453"/>
    </ligand>
</feature>
<dbReference type="OrthoDB" id="9803846at2"/>
<feature type="binding site" evidence="11">
    <location>
        <begin position="125"/>
        <end position="127"/>
    </location>
    <ligand>
        <name>(6S)-5,6,7,8-tetrahydrofolate</name>
        <dbReference type="ChEBI" id="CHEBI:57453"/>
    </ligand>
</feature>
<evidence type="ECO:0000256" key="6">
    <source>
        <dbReference type="ARBA" id="ARBA00022490"/>
    </source>
</evidence>
<dbReference type="Gene3D" id="3.90.1150.10">
    <property type="entry name" value="Aspartate Aminotransferase, domain 1"/>
    <property type="match status" value="1"/>
</dbReference>
<evidence type="ECO:0000313" key="14">
    <source>
        <dbReference type="EMBL" id="VFP80092.1"/>
    </source>
</evidence>
<dbReference type="PIRSF" id="PIRSF000412">
    <property type="entry name" value="SHMT"/>
    <property type="match status" value="1"/>
</dbReference>
<dbReference type="SUPFAM" id="SSF53383">
    <property type="entry name" value="PLP-dependent transferases"/>
    <property type="match status" value="1"/>
</dbReference>
<dbReference type="CDD" id="cd00378">
    <property type="entry name" value="SHMT"/>
    <property type="match status" value="1"/>
</dbReference>
<dbReference type="InterPro" id="IPR049943">
    <property type="entry name" value="Ser_HO-MeTrfase-like"/>
</dbReference>
<proteinExistence type="inferred from homology"/>
<dbReference type="InterPro" id="IPR015421">
    <property type="entry name" value="PyrdxlP-dep_Trfase_major"/>
</dbReference>
<feature type="site" description="Plays an important role in substrate specificity" evidence="11">
    <location>
        <position position="228"/>
    </location>
</feature>
<dbReference type="FunFam" id="3.90.1150.10:FF:000003">
    <property type="entry name" value="Serine hydroxymethyltransferase"/>
    <property type="match status" value="1"/>
</dbReference>
<evidence type="ECO:0000256" key="5">
    <source>
        <dbReference type="ARBA" id="ARBA00011738"/>
    </source>
</evidence>
<dbReference type="RefSeq" id="WP_157993702.1">
    <property type="nucleotide sequence ID" value="NZ_LR217703.1"/>
</dbReference>
<protein>
    <recommendedName>
        <fullName evidence="11">Serine hydroxymethyltransferase</fullName>
        <shortName evidence="11">SHMT</shortName>
        <shortName evidence="11">Serine methylase</shortName>
        <ecNumber evidence="11">2.1.2.1</ecNumber>
    </recommendedName>
</protein>
<dbReference type="UniPathway" id="UPA00193"/>
<comment type="subunit">
    <text evidence="5 11">Homodimer.</text>
</comment>
<keyword evidence="7 11" id="KW-0554">One-carbon metabolism</keyword>
<dbReference type="InterPro" id="IPR015422">
    <property type="entry name" value="PyrdxlP-dep_Trfase_small"/>
</dbReference>
<evidence type="ECO:0000313" key="15">
    <source>
        <dbReference type="Proteomes" id="UP000294412"/>
    </source>
</evidence>
<dbReference type="PROSITE" id="PS00096">
    <property type="entry name" value="SHMT"/>
    <property type="match status" value="1"/>
</dbReference>
<evidence type="ECO:0000256" key="7">
    <source>
        <dbReference type="ARBA" id="ARBA00022563"/>
    </source>
</evidence>
<comment type="pathway">
    <text evidence="11">One-carbon metabolism; tetrahydrofolate interconversion.</text>
</comment>
<evidence type="ECO:0000256" key="4">
    <source>
        <dbReference type="ARBA" id="ARBA00006376"/>
    </source>
</evidence>
<dbReference type="InterPro" id="IPR019798">
    <property type="entry name" value="Ser_HO-MeTrfase_PLP_BS"/>
</dbReference>
<dbReference type="FunFam" id="3.40.640.10:FF:000001">
    <property type="entry name" value="Serine hydroxymethyltransferase"/>
    <property type="match status" value="1"/>
</dbReference>
<dbReference type="EMBL" id="LR217703">
    <property type="protein sequence ID" value="VFP80092.1"/>
    <property type="molecule type" value="Genomic_DNA"/>
</dbReference>
<dbReference type="Proteomes" id="UP000294412">
    <property type="component" value="Chromosome"/>
</dbReference>
<comment type="caution">
    <text evidence="11">Lacks conserved residue(s) required for the propagation of feature annotation.</text>
</comment>
<dbReference type="InterPro" id="IPR001085">
    <property type="entry name" value="Ser_HO-MeTrfase"/>
</dbReference>
<reference evidence="14 15" key="1">
    <citation type="submission" date="2019-02" db="EMBL/GenBank/DDBJ databases">
        <authorList>
            <person name="Manzano-Marin A."/>
            <person name="Manzano-Marin A."/>
        </authorList>
    </citation>
    <scope>NUCLEOTIDE SEQUENCE [LARGE SCALE GENOMIC DNA]</scope>
    <source>
        <strain evidence="14 15">ErCicuneomaculata</strain>
    </source>
</reference>
<dbReference type="GO" id="GO:0019264">
    <property type="term" value="P:glycine biosynthetic process from serine"/>
    <property type="evidence" value="ECO:0007669"/>
    <property type="project" value="UniProtKB-UniRule"/>
</dbReference>
<sequence length="417" mass="46228">MLEHKMNIANYDPSLWKAMELEKIRQEEHIELIASENYTSPRVMQAQGSHLTNKYAEGYPGKRYYGGCQYVDIIEQLAIDRAKKLFGADYANVQPHSGSQANFAVYTALLKHGDTVLSMKLSHGGHLSHGSPVNLSGKLYNIISYGTNKYGQINYNEIYNLAIQYKPKMIIGGFSAYSGLCDWGKMREIANYVGAYLVIDMAHIAGLIAANIYPNPIPHAHVVTSTTHKTLAGPRGGIILAAGGDKHLYDKINSSVFPGEQGGPLLHVIAGKAVAFKEAMEPEFITYQQNILKNSQYMAEIFLKRGYNIVSGGTHNHLFLLNLLSTKITGQQAEHTLGRANITLNKNSIPNDKKSPFVTSGIRIGSAAITRRGFKKTEVCLVAEWISDILDDFYNPSLTKRIKKNVLELCSIFPVYQ</sequence>
<dbReference type="AlphaFoldDB" id="A0A451D366"/>
<organism evidence="14 15">
    <name type="scientific">Candidatus Erwinia haradaeae</name>
    <dbReference type="NCBI Taxonomy" id="1922217"/>
    <lineage>
        <taxon>Bacteria</taxon>
        <taxon>Pseudomonadati</taxon>
        <taxon>Pseudomonadota</taxon>
        <taxon>Gammaproteobacteria</taxon>
        <taxon>Enterobacterales</taxon>
        <taxon>Erwiniaceae</taxon>
        <taxon>Erwinia</taxon>
    </lineage>
</organism>
<comment type="function">
    <text evidence="11">Catalyzes the reversible interconversion of serine and glycine with tetrahydrofolate (THF) serving as the one-carbon carrier. This reaction serves as the major source of one-carbon groups required for the biosynthesis of purines, thymidylate, methionine, and other important biomolecules. Also exhibits THF-independent aldolase activity toward beta-hydroxyamino acids, producing glycine and aldehydes, via a retro-aldol mechanism.</text>
</comment>
<keyword evidence="14" id="KW-0489">Methyltransferase</keyword>
<name>A0A451D366_9GAMM</name>
<dbReference type="Pfam" id="PF00464">
    <property type="entry name" value="SHMT"/>
    <property type="match status" value="1"/>
</dbReference>
<evidence type="ECO:0000256" key="12">
    <source>
        <dbReference type="PIRSR" id="PIRSR000412-50"/>
    </source>
</evidence>
<dbReference type="GO" id="GO:0008168">
    <property type="term" value="F:methyltransferase activity"/>
    <property type="evidence" value="ECO:0007669"/>
    <property type="project" value="UniProtKB-KW"/>
</dbReference>
<dbReference type="GO" id="GO:0035999">
    <property type="term" value="P:tetrahydrofolate interconversion"/>
    <property type="evidence" value="ECO:0007669"/>
    <property type="project" value="UniProtKB-UniRule"/>
</dbReference>
<dbReference type="UniPathway" id="UPA00288">
    <property type="reaction ID" value="UER01023"/>
</dbReference>
<keyword evidence="8 11" id="KW-0028">Amino-acid biosynthesis</keyword>
<dbReference type="GO" id="GO:0004372">
    <property type="term" value="F:glycine hydroxymethyltransferase activity"/>
    <property type="evidence" value="ECO:0007669"/>
    <property type="project" value="UniProtKB-UniRule"/>
</dbReference>
<comment type="catalytic activity">
    <reaction evidence="1 11">
        <text>(6R)-5,10-methylene-5,6,7,8-tetrahydrofolate + glycine + H2O = (6S)-5,6,7,8-tetrahydrofolate + L-serine</text>
        <dbReference type="Rhea" id="RHEA:15481"/>
        <dbReference type="ChEBI" id="CHEBI:15377"/>
        <dbReference type="ChEBI" id="CHEBI:15636"/>
        <dbReference type="ChEBI" id="CHEBI:33384"/>
        <dbReference type="ChEBI" id="CHEBI:57305"/>
        <dbReference type="ChEBI" id="CHEBI:57453"/>
        <dbReference type="EC" id="2.1.2.1"/>
    </reaction>
</comment>
<gene>
    <name evidence="11 14" type="primary">glyA</name>
    <name evidence="14" type="ORF">ERCICUMA2628_533</name>
</gene>
<dbReference type="InterPro" id="IPR039429">
    <property type="entry name" value="SHMT-like_dom"/>
</dbReference>
<comment type="cofactor">
    <cofactor evidence="2 11 12">
        <name>pyridoxal 5'-phosphate</name>
        <dbReference type="ChEBI" id="CHEBI:597326"/>
    </cofactor>
</comment>
<evidence type="ECO:0000256" key="2">
    <source>
        <dbReference type="ARBA" id="ARBA00001933"/>
    </source>
</evidence>
<dbReference type="NCBIfam" id="NF000586">
    <property type="entry name" value="PRK00011.1"/>
    <property type="match status" value="1"/>
</dbReference>
<keyword evidence="10 11" id="KW-0663">Pyridoxal phosphate</keyword>
<dbReference type="HAMAP" id="MF_00051">
    <property type="entry name" value="SHMT"/>
    <property type="match status" value="1"/>
</dbReference>
<evidence type="ECO:0000256" key="1">
    <source>
        <dbReference type="ARBA" id="ARBA00001528"/>
    </source>
</evidence>
<dbReference type="InterPro" id="IPR015424">
    <property type="entry name" value="PyrdxlP-dep_Trfase"/>
</dbReference>
<dbReference type="PANTHER" id="PTHR11680:SF50">
    <property type="entry name" value="SERINE HYDROXYMETHYLTRANSFERASE"/>
    <property type="match status" value="1"/>
</dbReference>
<evidence type="ECO:0000256" key="8">
    <source>
        <dbReference type="ARBA" id="ARBA00022605"/>
    </source>
</evidence>
<comment type="pathway">
    <text evidence="11">Amino-acid biosynthesis; glycine biosynthesis; glycine from L-serine: step 1/1.</text>
</comment>
<evidence type="ECO:0000256" key="3">
    <source>
        <dbReference type="ARBA" id="ARBA00004496"/>
    </source>
</evidence>
<keyword evidence="6 11" id="KW-0963">Cytoplasm</keyword>
<dbReference type="PANTHER" id="PTHR11680">
    <property type="entry name" value="SERINE HYDROXYMETHYLTRANSFERASE"/>
    <property type="match status" value="1"/>
</dbReference>
<comment type="similarity">
    <text evidence="4 11">Belongs to the SHMT family.</text>
</comment>
<comment type="subcellular location">
    <subcellularLocation>
        <location evidence="3 11">Cytoplasm</location>
    </subcellularLocation>
</comment>
<feature type="domain" description="Serine hydroxymethyltransferase-like" evidence="13">
    <location>
        <begin position="9"/>
        <end position="386"/>
    </location>
</feature>
<dbReference type="GO" id="GO:0030170">
    <property type="term" value="F:pyridoxal phosphate binding"/>
    <property type="evidence" value="ECO:0007669"/>
    <property type="project" value="UniProtKB-UniRule"/>
</dbReference>
<dbReference type="Gene3D" id="3.40.640.10">
    <property type="entry name" value="Type I PLP-dependent aspartate aminotransferase-like (Major domain)"/>
    <property type="match status" value="1"/>
</dbReference>
<dbReference type="GO" id="GO:0032259">
    <property type="term" value="P:methylation"/>
    <property type="evidence" value="ECO:0007669"/>
    <property type="project" value="UniProtKB-KW"/>
</dbReference>
<accession>A0A451D366</accession>
<dbReference type="GO" id="GO:0005829">
    <property type="term" value="C:cytosol"/>
    <property type="evidence" value="ECO:0007669"/>
    <property type="project" value="TreeGrafter"/>
</dbReference>
<evidence type="ECO:0000259" key="13">
    <source>
        <dbReference type="Pfam" id="PF00464"/>
    </source>
</evidence>
<evidence type="ECO:0000256" key="10">
    <source>
        <dbReference type="ARBA" id="ARBA00022898"/>
    </source>
</evidence>
<feature type="binding site" evidence="11">
    <location>
        <begin position="355"/>
        <end position="357"/>
    </location>
    <ligand>
        <name>(6S)-5,6,7,8-tetrahydrofolate</name>
        <dbReference type="ChEBI" id="CHEBI:57453"/>
    </ligand>
</feature>